<reference evidence="16 17" key="4">
    <citation type="journal article" date="2011" name="BMC Genomics">
        <title>RNA-Seq improves annotation of protein-coding genes in the cucumber genome.</title>
        <authorList>
            <person name="Li Z."/>
            <person name="Zhang Z."/>
            <person name="Yan P."/>
            <person name="Huang S."/>
            <person name="Fei Z."/>
            <person name="Lin K."/>
        </authorList>
    </citation>
    <scope>NUCLEOTIDE SEQUENCE [LARGE SCALE GENOMIC DNA]</scope>
    <source>
        <strain evidence="17">cv. 9930</strain>
    </source>
</reference>
<keyword evidence="3" id="KW-0158">Chromosome</keyword>
<gene>
    <name evidence="16" type="ORF">Csa_6G376290</name>
</gene>
<evidence type="ECO:0000256" key="10">
    <source>
        <dbReference type="ARBA" id="ARBA00023242"/>
    </source>
</evidence>
<feature type="region of interest" description="Disordered" evidence="11">
    <location>
        <begin position="913"/>
        <end position="966"/>
    </location>
</feature>
<feature type="compositionally biased region" description="Polar residues" evidence="11">
    <location>
        <begin position="433"/>
        <end position="442"/>
    </location>
</feature>
<dbReference type="FunFam" id="3.30.40.100:FF:000006">
    <property type="entry name" value="Histone-lysine N-methyltransferase"/>
    <property type="match status" value="1"/>
</dbReference>
<feature type="compositionally biased region" description="Low complexity" evidence="11">
    <location>
        <begin position="2035"/>
        <end position="2047"/>
    </location>
</feature>
<keyword evidence="7" id="KW-0479">Metal-binding</keyword>
<evidence type="ECO:0000256" key="11">
    <source>
        <dbReference type="SAM" id="MobiDB-lite"/>
    </source>
</evidence>
<evidence type="ECO:0000256" key="4">
    <source>
        <dbReference type="ARBA" id="ARBA00022603"/>
    </source>
</evidence>
<evidence type="ECO:0000256" key="5">
    <source>
        <dbReference type="ARBA" id="ARBA00022679"/>
    </source>
</evidence>
<dbReference type="GO" id="GO:0032259">
    <property type="term" value="P:methylation"/>
    <property type="evidence" value="ECO:0007669"/>
    <property type="project" value="UniProtKB-KW"/>
</dbReference>
<feature type="compositionally biased region" description="Polar residues" evidence="11">
    <location>
        <begin position="641"/>
        <end position="652"/>
    </location>
</feature>
<dbReference type="SMART" id="SM00570">
    <property type="entry name" value="AWS"/>
    <property type="match status" value="1"/>
</dbReference>
<feature type="compositionally biased region" description="Polar residues" evidence="11">
    <location>
        <begin position="913"/>
        <end position="923"/>
    </location>
</feature>
<dbReference type="Gramene" id="KGN47688">
    <property type="protein sequence ID" value="KGN47688"/>
    <property type="gene ID" value="Csa_6G376290"/>
</dbReference>
<dbReference type="Pfam" id="PF00856">
    <property type="entry name" value="SET"/>
    <property type="match status" value="1"/>
</dbReference>
<evidence type="ECO:0000256" key="8">
    <source>
        <dbReference type="ARBA" id="ARBA00022771"/>
    </source>
</evidence>
<dbReference type="InterPro" id="IPR044437">
    <property type="entry name" value="SETD2/Set2_SET"/>
</dbReference>
<dbReference type="eggNOG" id="KOG4442">
    <property type="taxonomic scope" value="Eukaryota"/>
</dbReference>
<keyword evidence="9" id="KW-0862">Zinc</keyword>
<feature type="region of interest" description="Disordered" evidence="11">
    <location>
        <begin position="608"/>
        <end position="653"/>
    </location>
</feature>
<protein>
    <recommendedName>
        <fullName evidence="18">Histone-lysine N-methyltransferase</fullName>
    </recommendedName>
</protein>
<evidence type="ECO:0000259" key="12">
    <source>
        <dbReference type="PROSITE" id="PS50280"/>
    </source>
</evidence>
<reference evidence="16 17" key="2">
    <citation type="journal article" date="2009" name="PLoS ONE">
        <title>An integrated genetic and cytogenetic map of the cucumber genome.</title>
        <authorList>
            <person name="Ren Y."/>
            <person name="Zhang Z."/>
            <person name="Liu J."/>
            <person name="Staub J.E."/>
            <person name="Han Y."/>
            <person name="Cheng Z."/>
            <person name="Li X."/>
            <person name="Lu J."/>
            <person name="Miao H."/>
            <person name="Kang H."/>
            <person name="Xie B."/>
            <person name="Gu X."/>
            <person name="Wang X."/>
            <person name="Du Y."/>
            <person name="Jin W."/>
            <person name="Huang S."/>
        </authorList>
    </citation>
    <scope>NUCLEOTIDE SEQUENCE [LARGE SCALE GENOMIC DNA]</scope>
    <source>
        <strain evidence="17">cv. 9930</strain>
    </source>
</reference>
<organism evidence="16 17">
    <name type="scientific">Cucumis sativus</name>
    <name type="common">Cucumber</name>
    <dbReference type="NCBI Taxonomy" id="3659"/>
    <lineage>
        <taxon>Eukaryota</taxon>
        <taxon>Viridiplantae</taxon>
        <taxon>Streptophyta</taxon>
        <taxon>Embryophyta</taxon>
        <taxon>Tracheophyta</taxon>
        <taxon>Spermatophyta</taxon>
        <taxon>Magnoliopsida</taxon>
        <taxon>eudicotyledons</taxon>
        <taxon>Gunneridae</taxon>
        <taxon>Pentapetalae</taxon>
        <taxon>rosids</taxon>
        <taxon>fabids</taxon>
        <taxon>Cucurbitales</taxon>
        <taxon>Cucurbitaceae</taxon>
        <taxon>Benincaseae</taxon>
        <taxon>Cucumis</taxon>
    </lineage>
</organism>
<evidence type="ECO:0008006" key="18">
    <source>
        <dbReference type="Google" id="ProtNLM"/>
    </source>
</evidence>
<dbReference type="InterPro" id="IPR003616">
    <property type="entry name" value="Post-SET_dom"/>
</dbReference>
<comment type="subcellular location">
    <subcellularLocation>
        <location evidence="2">Chromosome</location>
    </subcellularLocation>
    <subcellularLocation>
        <location evidence="1">Nucleus</location>
    </subcellularLocation>
</comment>
<evidence type="ECO:0000256" key="7">
    <source>
        <dbReference type="ARBA" id="ARBA00022723"/>
    </source>
</evidence>
<feature type="region of interest" description="Disordered" evidence="11">
    <location>
        <begin position="1816"/>
        <end position="1842"/>
    </location>
</feature>
<evidence type="ECO:0000256" key="6">
    <source>
        <dbReference type="ARBA" id="ARBA00022691"/>
    </source>
</evidence>
<evidence type="ECO:0000256" key="1">
    <source>
        <dbReference type="ARBA" id="ARBA00004123"/>
    </source>
</evidence>
<keyword evidence="17" id="KW-1185">Reference proteome</keyword>
<dbReference type="PROSITE" id="PS51050">
    <property type="entry name" value="ZF_CW"/>
    <property type="match status" value="1"/>
</dbReference>
<dbReference type="Pfam" id="PF07496">
    <property type="entry name" value="zf-CW"/>
    <property type="match status" value="1"/>
</dbReference>
<dbReference type="InterPro" id="IPR046341">
    <property type="entry name" value="SET_dom_sf"/>
</dbReference>
<dbReference type="Gene3D" id="2.170.270.10">
    <property type="entry name" value="SET domain"/>
    <property type="match status" value="1"/>
</dbReference>
<dbReference type="Gene3D" id="3.30.40.100">
    <property type="match status" value="1"/>
</dbReference>
<dbReference type="InterPro" id="IPR001214">
    <property type="entry name" value="SET_dom"/>
</dbReference>
<dbReference type="Pfam" id="PF17907">
    <property type="entry name" value="AWS"/>
    <property type="match status" value="1"/>
</dbReference>
<dbReference type="STRING" id="3659.A0A0A0KDR4"/>
<evidence type="ECO:0000256" key="3">
    <source>
        <dbReference type="ARBA" id="ARBA00022454"/>
    </source>
</evidence>
<feature type="domain" description="CW-type" evidence="14">
    <location>
        <begin position="1024"/>
        <end position="1078"/>
    </location>
</feature>
<accession>A0A0A0KDR4</accession>
<reference evidence="16 17" key="1">
    <citation type="journal article" date="2009" name="Nat. Genet.">
        <title>The genome of the cucumber, Cucumis sativus L.</title>
        <authorList>
            <person name="Huang S."/>
            <person name="Li R."/>
            <person name="Zhang Z."/>
            <person name="Li L."/>
            <person name="Gu X."/>
            <person name="Fan W."/>
            <person name="Lucas W.J."/>
            <person name="Wang X."/>
            <person name="Xie B."/>
            <person name="Ni P."/>
            <person name="Ren Y."/>
            <person name="Zhu H."/>
            <person name="Li J."/>
            <person name="Lin K."/>
            <person name="Jin W."/>
            <person name="Fei Z."/>
            <person name="Li G."/>
            <person name="Staub J."/>
            <person name="Kilian A."/>
            <person name="van der Vossen E.A."/>
            <person name="Wu Y."/>
            <person name="Guo J."/>
            <person name="He J."/>
            <person name="Jia Z."/>
            <person name="Ren Y."/>
            <person name="Tian G."/>
            <person name="Lu Y."/>
            <person name="Ruan J."/>
            <person name="Qian W."/>
            <person name="Wang M."/>
            <person name="Huang Q."/>
            <person name="Li B."/>
            <person name="Xuan Z."/>
            <person name="Cao J."/>
            <person name="Asan"/>
            <person name="Wu Z."/>
            <person name="Zhang J."/>
            <person name="Cai Q."/>
            <person name="Bai Y."/>
            <person name="Zhao B."/>
            <person name="Han Y."/>
            <person name="Li Y."/>
            <person name="Li X."/>
            <person name="Wang S."/>
            <person name="Shi Q."/>
            <person name="Liu S."/>
            <person name="Cho W.K."/>
            <person name="Kim J.Y."/>
            <person name="Xu Y."/>
            <person name="Heller-Uszynska K."/>
            <person name="Miao H."/>
            <person name="Cheng Z."/>
            <person name="Zhang S."/>
            <person name="Wu J."/>
            <person name="Yang Y."/>
            <person name="Kang H."/>
            <person name="Li M."/>
            <person name="Liang H."/>
            <person name="Ren X."/>
            <person name="Shi Z."/>
            <person name="Wen M."/>
            <person name="Jian M."/>
            <person name="Yang H."/>
            <person name="Zhang G."/>
            <person name="Yang Z."/>
            <person name="Chen R."/>
            <person name="Liu S."/>
            <person name="Li J."/>
            <person name="Ma L."/>
            <person name="Liu H."/>
            <person name="Zhou Y."/>
            <person name="Zhao J."/>
            <person name="Fang X."/>
            <person name="Li G."/>
            <person name="Fang L."/>
            <person name="Li Y."/>
            <person name="Liu D."/>
            <person name="Zheng H."/>
            <person name="Zhang Y."/>
            <person name="Qin N."/>
            <person name="Li Z."/>
            <person name="Yang G."/>
            <person name="Yang S."/>
            <person name="Bolund L."/>
            <person name="Kristiansen K."/>
            <person name="Zheng H."/>
            <person name="Li S."/>
            <person name="Zhang X."/>
            <person name="Yang H."/>
            <person name="Wang J."/>
            <person name="Sun R."/>
            <person name="Zhang B."/>
            <person name="Jiang S."/>
            <person name="Wang J."/>
            <person name="Du Y."/>
            <person name="Li S."/>
        </authorList>
    </citation>
    <scope>NUCLEOTIDE SEQUENCE [LARGE SCALE GENOMIC DNA]</scope>
    <source>
        <strain evidence="17">cv. 9930</strain>
    </source>
</reference>
<dbReference type="SUPFAM" id="SSF82199">
    <property type="entry name" value="SET domain"/>
    <property type="match status" value="1"/>
</dbReference>
<keyword evidence="10" id="KW-0539">Nucleus</keyword>
<dbReference type="Proteomes" id="UP000029981">
    <property type="component" value="Chromosome 6"/>
</dbReference>
<keyword evidence="6" id="KW-0949">S-adenosyl-L-methionine</keyword>
<feature type="region of interest" description="Disordered" evidence="11">
    <location>
        <begin position="411"/>
        <end position="452"/>
    </location>
</feature>
<feature type="compositionally biased region" description="Basic residues" evidence="11">
    <location>
        <begin position="925"/>
        <end position="943"/>
    </location>
</feature>
<keyword evidence="5" id="KW-0808">Transferase</keyword>
<feature type="region of interest" description="Disordered" evidence="11">
    <location>
        <begin position="2009"/>
        <end position="2061"/>
    </location>
</feature>
<keyword evidence="8" id="KW-0863">Zinc-finger</keyword>
<dbReference type="SMART" id="SM00508">
    <property type="entry name" value="PostSET"/>
    <property type="match status" value="1"/>
</dbReference>
<feature type="compositionally biased region" description="Polar residues" evidence="11">
    <location>
        <begin position="2015"/>
        <end position="2030"/>
    </location>
</feature>
<evidence type="ECO:0000313" key="16">
    <source>
        <dbReference type="EMBL" id="KGN47688.1"/>
    </source>
</evidence>
<evidence type="ECO:0000256" key="2">
    <source>
        <dbReference type="ARBA" id="ARBA00004286"/>
    </source>
</evidence>
<reference evidence="16 17" key="3">
    <citation type="journal article" date="2010" name="BMC Genomics">
        <title>Transcriptome sequencing and comparative analysis of cucumber flowers with different sex types.</title>
        <authorList>
            <person name="Guo S."/>
            <person name="Zheng Y."/>
            <person name="Joung J.G."/>
            <person name="Liu S."/>
            <person name="Zhang Z."/>
            <person name="Crasta O.R."/>
            <person name="Sobral B.W."/>
            <person name="Xu Y."/>
            <person name="Huang S."/>
            <person name="Fei Z."/>
        </authorList>
    </citation>
    <scope>NUCLEOTIDE SEQUENCE [LARGE SCALE GENOMIC DNA]</scope>
    <source>
        <strain evidence="17">cv. 9930</strain>
    </source>
</reference>
<sequence>MKDGESSNLGRHSKTPHLHFIFIYSISSSFSESWDSAFFFGGSSAPVKIQFEFDEKVLFLFSPVVDVVSYQNWDLIEEDLIHTFYFVSDGFMCSSQPLPEHQSHQEMASFSSNSREGQMFEPDRGLEVTTASLCTNASDPDTSGEDGTLRGFEHADSLLMDKRLDGDSGGSDPCLNLDNESCNEGNKTLSLDMKESEDVDGLVDILGCDATMEMISLTESLVNSVKPEELDNNSCIIDAPAKVERDDTAQNGPILAGTGTRTDDLKSSYVCEIVSNSASADGLPNDFIQKNELENDGAGCSFSEVADRITEASVELEADMLNEMSPLQSGQILPIHVGQSIANYDRYVCRMDGKSLSSTSGETVTVVADMNSNPEGCLQMLPSQGCDRIGECLQSDGLPLTINASENDLCEEKHDSNSSSKYVPDVGGDDSDVLTNNNSDGGQHTVPGIGNDHNLEDATVQVNHDCVELLSSPLPSQLPNSEKDEFYGMLNGADIPIKYISSVNSCSVGDQDNNDIEKVGCVSEVKCPETVITSSKRSGRRRTSSQKTVTKRASRKTKKKVPEPLIFDTARRRRSSISRPARPSPWGSLGHIIQSFEEIDDVLVNQTQKQGNEKSKGNQGGAKRNKKQLSESSHRSRKGTQGKSATSTSTNRIRLKVKLGKNVGHNFLNIVVPEIVDSSLSAKGVNCNYGNESYWEGNLEFPPSNLGVDDQKAEEEGPLRKIFCYSRNQDKEDNCPDASVVNEQCTNNDSSCIVGIDKSSEKHADDNLCVSSHLVDPVATSDARSLDPGTSPDSEVINSVLDIQVGAARQEILQDSVLASLEDFAASGNAPGSKKGRKKDKPSRVVSCSEERGISVSACSNRSKSSKKHGRRHNVDNQLSSEIELPEETLKAEDILNDKECCRADVGSVFSESENSKTFLPSQSAKKKHPKGSKSIKTSKGKSKAPGSKNKIKNASNERVYQRKSFKNSKSKEALCDQVVTETESHQIIGNCLVDKPEKSDNIIASTVAVDLSVVQGAVNEQYMPPRNAWVLCDDCHKWRRIPASLVDSLGHASCTWTCKDNVDKAFANCSIPQEKSNAEINAELEISDESGEENGSKKRLTYRELESFHPATVNAVPQQNKFASISSNQFLHRSRKTQTIDEIMVCHCKPALDGRLGCGDECLNRMLNIECVRGTCPCGELCSNQQFQKRKYAKLQWLRCGKKGYGLQLLEDISKGQFLIEYVGEVLDMHAYEARQKEYALNGHRHFYFMTLNGSEVIDACGKGNLGRFINHSCDPNCRTEKWMVNGEICIGLFALRDIKKGEEVTFDYNYVRVFGAAAKKCYCGSFHCRGYIGGDPLNSEVIIQSDSDEEFPEPVMLRGDGRSLNSNLSTAVSSMDVAKMQSSEHLKGNRDKRDQPIRIASELKISEEKVDPLKLSASKISEEKEDPLKLSATKISEEKEDPLNLSASTISPLHSSLEFEDSKVASPIPVPDITHQTEDVTSQPIFVDQTEISLLDNIPDKNTCSIEQEAKLSVDDIDARKKSKLDSVEDKQVYIKSHPRMKTSRKLGSIKKGKVSSAEKIQITNRSQISSVKPKRLIEGSPGNRFEAVEEKLNELLDAEGGISKRKDAPKGYLKLLLLTAASGASASGEAIQSNRDLSMILDALLKTKSRLVLTDIINKNGLRMLHNIMKQYRSDFKKIPILRKLLKVLEYLVTREILTSEHINGGPPCPGMESLRESLLSLTEHDDKQVHQIARSFRDRWFPRHTRKFGYSEREDGRLEVYRGSNSSRFTASHSFRHDQDCRPTDAIDCIKQSMPTSLPDAHPAEVCSLASAASHSVNGQKVRKRKSRWDQPADTSLDLRSKEQKLESTSVQELNSSQLNSVGAASMLIDKVNNDDKDISLSDSVGVPCRQDEDIRADSAVPNIPEDIPPGFSSPFNPPVASSSAFSAVLDPPRQNIGDLSCAFSTVGHLQERFISRLPVSYGIPFSIIEQCGTSHAENLECWDVAPGVPFHPFPPLPPYPRGMRGLPTSACGTAGQSSQEGQVNSHDSRTSFSEESPPSTSTNYQTDLCTPSNNQQIAKRAKESSCDLGRRYFRQQKWRNTKFGPPWLQRRSQWGCQGNFRGGVSTIGDENIPDEEISPYCSDEASGRVDKANGDFYQHLQNQNLR</sequence>
<dbReference type="InterPro" id="IPR050777">
    <property type="entry name" value="SET2_Histone-Lys_MeTrsfase"/>
</dbReference>
<dbReference type="PROSITE" id="PS50868">
    <property type="entry name" value="POST_SET"/>
    <property type="match status" value="1"/>
</dbReference>
<dbReference type="GO" id="GO:0005634">
    <property type="term" value="C:nucleus"/>
    <property type="evidence" value="ECO:0000318"/>
    <property type="project" value="GO_Central"/>
</dbReference>
<dbReference type="SMART" id="SM00317">
    <property type="entry name" value="SET"/>
    <property type="match status" value="1"/>
</dbReference>
<feature type="compositionally biased region" description="Basic residues" evidence="11">
    <location>
        <begin position="537"/>
        <end position="559"/>
    </location>
</feature>
<dbReference type="FunFam" id="2.170.270.10:FF:000035">
    <property type="entry name" value="Histone-lysine N-methyltransferase"/>
    <property type="match status" value="1"/>
</dbReference>
<feature type="region of interest" description="Disordered" evidence="11">
    <location>
        <begin position="532"/>
        <end position="589"/>
    </location>
</feature>
<dbReference type="InterPro" id="IPR006560">
    <property type="entry name" value="AWS_dom"/>
</dbReference>
<dbReference type="InterPro" id="IPR011124">
    <property type="entry name" value="Znf_CW"/>
</dbReference>
<name>A0A0A0KDR4_CUCSA</name>
<feature type="compositionally biased region" description="Polar residues" evidence="11">
    <location>
        <begin position="2048"/>
        <end position="2061"/>
    </location>
</feature>
<dbReference type="CDD" id="cd19172">
    <property type="entry name" value="SET_SETD2"/>
    <property type="match status" value="1"/>
</dbReference>
<dbReference type="GO" id="GO:0006355">
    <property type="term" value="P:regulation of DNA-templated transcription"/>
    <property type="evidence" value="ECO:0000318"/>
    <property type="project" value="GO_Central"/>
</dbReference>
<dbReference type="GO" id="GO:0008270">
    <property type="term" value="F:zinc ion binding"/>
    <property type="evidence" value="ECO:0007669"/>
    <property type="project" value="UniProtKB-KW"/>
</dbReference>
<dbReference type="GO" id="GO:0000785">
    <property type="term" value="C:chromatin"/>
    <property type="evidence" value="ECO:0000318"/>
    <property type="project" value="GO_Central"/>
</dbReference>
<dbReference type="PROSITE" id="PS50280">
    <property type="entry name" value="SET"/>
    <property type="match status" value="1"/>
</dbReference>
<feature type="domain" description="AWS" evidence="15">
    <location>
        <begin position="1142"/>
        <end position="1192"/>
    </location>
</feature>
<evidence type="ECO:0000259" key="13">
    <source>
        <dbReference type="PROSITE" id="PS50868"/>
    </source>
</evidence>
<dbReference type="PANTHER" id="PTHR22884">
    <property type="entry name" value="SET DOMAIN PROTEINS"/>
    <property type="match status" value="1"/>
</dbReference>
<dbReference type="GO" id="GO:0046975">
    <property type="term" value="F:histone H3K36 methyltransferase activity"/>
    <property type="evidence" value="ECO:0000318"/>
    <property type="project" value="GO_Central"/>
</dbReference>
<dbReference type="EMBL" id="CM002927">
    <property type="protein sequence ID" value="KGN47688.1"/>
    <property type="molecule type" value="Genomic_DNA"/>
</dbReference>
<feature type="domain" description="SET" evidence="12">
    <location>
        <begin position="1194"/>
        <end position="1311"/>
    </location>
</feature>
<evidence type="ECO:0000259" key="15">
    <source>
        <dbReference type="PROSITE" id="PS51215"/>
    </source>
</evidence>
<feature type="region of interest" description="Disordered" evidence="11">
    <location>
        <begin position="826"/>
        <end position="882"/>
    </location>
</feature>
<evidence type="ECO:0000259" key="14">
    <source>
        <dbReference type="PROSITE" id="PS51050"/>
    </source>
</evidence>
<proteinExistence type="predicted"/>
<feature type="domain" description="Post-SET" evidence="13">
    <location>
        <begin position="1319"/>
        <end position="1335"/>
    </location>
</feature>
<evidence type="ECO:0000313" key="17">
    <source>
        <dbReference type="Proteomes" id="UP000029981"/>
    </source>
</evidence>
<keyword evidence="4" id="KW-0489">Methyltransferase</keyword>
<dbReference type="PROSITE" id="PS51215">
    <property type="entry name" value="AWS"/>
    <property type="match status" value="1"/>
</dbReference>
<dbReference type="OMA" id="DRNGWGC"/>
<evidence type="ECO:0000256" key="9">
    <source>
        <dbReference type="ARBA" id="ARBA00022833"/>
    </source>
</evidence>